<keyword evidence="4" id="KW-1185">Reference proteome</keyword>
<dbReference type="Gene3D" id="3.20.20.70">
    <property type="entry name" value="Aldolase class I"/>
    <property type="match status" value="1"/>
</dbReference>
<name>A0AAD7IZA1_9AGAR</name>
<evidence type="ECO:0000256" key="1">
    <source>
        <dbReference type="SAM" id="SignalP"/>
    </source>
</evidence>
<evidence type="ECO:0000313" key="3">
    <source>
        <dbReference type="EMBL" id="KAJ7751563.1"/>
    </source>
</evidence>
<dbReference type="Pfam" id="PF00724">
    <property type="entry name" value="Oxidored_FMN"/>
    <property type="match status" value="1"/>
</dbReference>
<feature type="chain" id="PRO_5042172075" description="NADH:flavin oxidoreductase/NADH oxidase N-terminal domain-containing protein" evidence="1">
    <location>
        <begin position="21"/>
        <end position="240"/>
    </location>
</feature>
<dbReference type="GO" id="GO:0016491">
    <property type="term" value="F:oxidoreductase activity"/>
    <property type="evidence" value="ECO:0007669"/>
    <property type="project" value="InterPro"/>
</dbReference>
<dbReference type="GO" id="GO:0010181">
    <property type="term" value="F:FMN binding"/>
    <property type="evidence" value="ECO:0007669"/>
    <property type="project" value="InterPro"/>
</dbReference>
<comment type="caution">
    <text evidence="3">The sequence shown here is derived from an EMBL/GenBank/DDBJ whole genome shotgun (WGS) entry which is preliminary data.</text>
</comment>
<evidence type="ECO:0000259" key="2">
    <source>
        <dbReference type="Pfam" id="PF00724"/>
    </source>
</evidence>
<feature type="domain" description="NADH:flavin oxidoreductase/NADH oxidase N-terminal" evidence="2">
    <location>
        <begin position="58"/>
        <end position="116"/>
    </location>
</feature>
<dbReference type="InterPro" id="IPR001155">
    <property type="entry name" value="OxRdtase_FMN_N"/>
</dbReference>
<evidence type="ECO:0000313" key="4">
    <source>
        <dbReference type="Proteomes" id="UP001215280"/>
    </source>
</evidence>
<protein>
    <recommendedName>
        <fullName evidence="2">NADH:flavin oxidoreductase/NADH oxidase N-terminal domain-containing protein</fullName>
    </recommendedName>
</protein>
<accession>A0AAD7IZA1</accession>
<dbReference type="SUPFAM" id="SSF51395">
    <property type="entry name" value="FMN-linked oxidoreductases"/>
    <property type="match status" value="1"/>
</dbReference>
<gene>
    <name evidence="3" type="ORF">DFH07DRAFT_1032529</name>
</gene>
<keyword evidence="1" id="KW-0732">Signal</keyword>
<dbReference type="Proteomes" id="UP001215280">
    <property type="component" value="Unassembled WGS sequence"/>
</dbReference>
<dbReference type="PANTHER" id="PTHR22893:SF91">
    <property type="entry name" value="NADPH DEHYDROGENASE 2-RELATED"/>
    <property type="match status" value="1"/>
</dbReference>
<feature type="signal peptide" evidence="1">
    <location>
        <begin position="1"/>
        <end position="20"/>
    </location>
</feature>
<dbReference type="InterPro" id="IPR013785">
    <property type="entry name" value="Aldolase_TIM"/>
</dbReference>
<dbReference type="PANTHER" id="PTHR22893">
    <property type="entry name" value="NADH OXIDOREDUCTASE-RELATED"/>
    <property type="match status" value="1"/>
</dbReference>
<dbReference type="InterPro" id="IPR045247">
    <property type="entry name" value="Oye-like"/>
</dbReference>
<reference evidence="3" key="1">
    <citation type="submission" date="2023-03" db="EMBL/GenBank/DDBJ databases">
        <title>Massive genome expansion in bonnet fungi (Mycena s.s.) driven by repeated elements and novel gene families across ecological guilds.</title>
        <authorList>
            <consortium name="Lawrence Berkeley National Laboratory"/>
            <person name="Harder C.B."/>
            <person name="Miyauchi S."/>
            <person name="Viragh M."/>
            <person name="Kuo A."/>
            <person name="Thoen E."/>
            <person name="Andreopoulos B."/>
            <person name="Lu D."/>
            <person name="Skrede I."/>
            <person name="Drula E."/>
            <person name="Henrissat B."/>
            <person name="Morin E."/>
            <person name="Kohler A."/>
            <person name="Barry K."/>
            <person name="LaButti K."/>
            <person name="Morin E."/>
            <person name="Salamov A."/>
            <person name="Lipzen A."/>
            <person name="Mereny Z."/>
            <person name="Hegedus B."/>
            <person name="Baldrian P."/>
            <person name="Stursova M."/>
            <person name="Weitz H."/>
            <person name="Taylor A."/>
            <person name="Grigoriev I.V."/>
            <person name="Nagy L.G."/>
            <person name="Martin F."/>
            <person name="Kauserud H."/>
        </authorList>
    </citation>
    <scope>NUCLEOTIDE SEQUENCE</scope>
    <source>
        <strain evidence="3">CBHHK188m</strain>
    </source>
</reference>
<dbReference type="AlphaFoldDB" id="A0AAD7IZA1"/>
<dbReference type="EMBL" id="JARJLG010000078">
    <property type="protein sequence ID" value="KAJ7751563.1"/>
    <property type="molecule type" value="Genomic_DNA"/>
</dbReference>
<sequence length="240" mass="26875">MSDLALVFFTLLQFTPLIWTEVINPIQNPTIRAIRLLLNNLKILSLGKVGVTLYRDPHGANGYLVHQFLDSTSNKHTNKWGGNVENYAHFALETLKALIEVYGPDVAIELNPAGGNNDMGMPLQETLDTFRYLLREVNKLRLSYVALVRYSPWLDPEYDGKKQATQHDVVESYSPFLTDTPSSTGKATGVFFGLPWMAHPDLGKRAQAGKELDNAPDYKAFYIVESDPAVGYTGYKEAVY</sequence>
<proteinExistence type="predicted"/>
<organism evidence="3 4">
    <name type="scientific">Mycena maculata</name>
    <dbReference type="NCBI Taxonomy" id="230809"/>
    <lineage>
        <taxon>Eukaryota</taxon>
        <taxon>Fungi</taxon>
        <taxon>Dikarya</taxon>
        <taxon>Basidiomycota</taxon>
        <taxon>Agaricomycotina</taxon>
        <taxon>Agaricomycetes</taxon>
        <taxon>Agaricomycetidae</taxon>
        <taxon>Agaricales</taxon>
        <taxon>Marasmiineae</taxon>
        <taxon>Mycenaceae</taxon>
        <taxon>Mycena</taxon>
    </lineage>
</organism>